<dbReference type="PROSITE" id="PS51186">
    <property type="entry name" value="GNAT"/>
    <property type="match status" value="1"/>
</dbReference>
<dbReference type="InterPro" id="IPR016181">
    <property type="entry name" value="Acyl_CoA_acyltransferase"/>
</dbReference>
<protein>
    <submittedName>
        <fullName evidence="4">GNAT family N-acetyltransferase</fullName>
    </submittedName>
</protein>
<evidence type="ECO:0000313" key="5">
    <source>
        <dbReference type="Proteomes" id="UP001231941"/>
    </source>
</evidence>
<name>A0ABT9IZF6_9BACL</name>
<sequence length="158" mass="17918">MTFEIKLAEEKEASIVHKIMLEAFEEYRNLEVPSSAINEPLTSIQNAIKTGKEQAILFYQDGEALGCSRLQLDETSLYFARLSVPPQARGKGIAKKMIKWIEKYAKGLKKKEVRCRVRLALASNIQLYQAIGYKVVKEETVLNPNGFPVKTVIMNKQL</sequence>
<keyword evidence="1" id="KW-0808">Transferase</keyword>
<reference evidence="4 5" key="1">
    <citation type="submission" date="2023-08" db="EMBL/GenBank/DDBJ databases">
        <authorList>
            <person name="Park J.-S."/>
        </authorList>
    </citation>
    <scope>NUCLEOTIDE SEQUENCE [LARGE SCALE GENOMIC DNA]</scope>
    <source>
        <strain evidence="4 5">2205SS18-9</strain>
    </source>
</reference>
<evidence type="ECO:0000256" key="1">
    <source>
        <dbReference type="ARBA" id="ARBA00022679"/>
    </source>
</evidence>
<proteinExistence type="predicted"/>
<feature type="domain" description="N-acetyltransferase" evidence="3">
    <location>
        <begin position="3"/>
        <end position="158"/>
    </location>
</feature>
<evidence type="ECO:0000256" key="2">
    <source>
        <dbReference type="ARBA" id="ARBA00023315"/>
    </source>
</evidence>
<keyword evidence="2" id="KW-0012">Acyltransferase</keyword>
<dbReference type="PANTHER" id="PTHR43877:SF2">
    <property type="entry name" value="AMINOALKYLPHOSPHONATE N-ACETYLTRANSFERASE-RELATED"/>
    <property type="match status" value="1"/>
</dbReference>
<evidence type="ECO:0000259" key="3">
    <source>
        <dbReference type="PROSITE" id="PS51186"/>
    </source>
</evidence>
<dbReference type="Proteomes" id="UP001231941">
    <property type="component" value="Unassembled WGS sequence"/>
</dbReference>
<gene>
    <name evidence="4" type="ORF">Q5Y73_11645</name>
</gene>
<dbReference type="InterPro" id="IPR000182">
    <property type="entry name" value="GNAT_dom"/>
</dbReference>
<dbReference type="SUPFAM" id="SSF55729">
    <property type="entry name" value="Acyl-CoA N-acyltransferases (Nat)"/>
    <property type="match status" value="1"/>
</dbReference>
<dbReference type="Gene3D" id="3.40.630.30">
    <property type="match status" value="1"/>
</dbReference>
<evidence type="ECO:0000313" key="4">
    <source>
        <dbReference type="EMBL" id="MDP5274764.1"/>
    </source>
</evidence>
<comment type="caution">
    <text evidence="4">The sequence shown here is derived from an EMBL/GenBank/DDBJ whole genome shotgun (WGS) entry which is preliminary data.</text>
</comment>
<dbReference type="RefSeq" id="WP_305992068.1">
    <property type="nucleotide sequence ID" value="NZ_JAVAMP010000004.1"/>
</dbReference>
<dbReference type="CDD" id="cd04301">
    <property type="entry name" value="NAT_SF"/>
    <property type="match status" value="1"/>
</dbReference>
<dbReference type="EMBL" id="JAVAMP010000004">
    <property type="protein sequence ID" value="MDP5274764.1"/>
    <property type="molecule type" value="Genomic_DNA"/>
</dbReference>
<dbReference type="Pfam" id="PF13508">
    <property type="entry name" value="Acetyltransf_7"/>
    <property type="match status" value="1"/>
</dbReference>
<dbReference type="PANTHER" id="PTHR43877">
    <property type="entry name" value="AMINOALKYLPHOSPHONATE N-ACETYLTRANSFERASE-RELATED-RELATED"/>
    <property type="match status" value="1"/>
</dbReference>
<organism evidence="4 5">
    <name type="scientific">Chengkuizengella axinellae</name>
    <dbReference type="NCBI Taxonomy" id="3064388"/>
    <lineage>
        <taxon>Bacteria</taxon>
        <taxon>Bacillati</taxon>
        <taxon>Bacillota</taxon>
        <taxon>Bacilli</taxon>
        <taxon>Bacillales</taxon>
        <taxon>Paenibacillaceae</taxon>
        <taxon>Chengkuizengella</taxon>
    </lineage>
</organism>
<accession>A0ABT9IZF6</accession>
<dbReference type="InterPro" id="IPR050832">
    <property type="entry name" value="Bact_Acetyltransf"/>
</dbReference>
<keyword evidence="5" id="KW-1185">Reference proteome</keyword>